<keyword evidence="7 9" id="KW-0460">Magnesium</keyword>
<feature type="binding site" evidence="9">
    <location>
        <position position="134"/>
    </location>
    <ligand>
        <name>Mg(2+)</name>
        <dbReference type="ChEBI" id="CHEBI:18420"/>
    </ligand>
</feature>
<comment type="subunit">
    <text evidence="9">Homohexamer.</text>
</comment>
<keyword evidence="9" id="KW-0963">Cytoplasm</keyword>
<comment type="cofactor">
    <cofactor evidence="9">
        <name>Mg(2+)</name>
        <dbReference type="ChEBI" id="CHEBI:18420"/>
    </cofactor>
    <text evidence="9">Binds 1 Mg(2+) ion per subunit.</text>
</comment>
<organism evidence="11 12">
    <name type="scientific">Lactococcus nasutitermitis</name>
    <dbReference type="NCBI Taxonomy" id="1652957"/>
    <lineage>
        <taxon>Bacteria</taxon>
        <taxon>Bacillati</taxon>
        <taxon>Bacillota</taxon>
        <taxon>Bacilli</taxon>
        <taxon>Lactobacillales</taxon>
        <taxon>Streptococcaceae</taxon>
        <taxon>Lactococcus</taxon>
    </lineage>
</organism>
<evidence type="ECO:0000256" key="2">
    <source>
        <dbReference type="ARBA" id="ARBA00022723"/>
    </source>
</evidence>
<dbReference type="Pfam" id="PF14572">
    <property type="entry name" value="Pribosyl_synth"/>
    <property type="match status" value="1"/>
</dbReference>
<keyword evidence="2 9" id="KW-0479">Metal-binding</keyword>
<comment type="caution">
    <text evidence="11">The sequence shown here is derived from an EMBL/GenBank/DDBJ whole genome shotgun (WGS) entry which is preliminary data.</text>
</comment>
<gene>
    <name evidence="9" type="primary">prs</name>
    <name evidence="11" type="ORF">ACFO26_04215</name>
</gene>
<dbReference type="InterPro" id="IPR029099">
    <property type="entry name" value="Pribosyltran_N"/>
</dbReference>
<dbReference type="Gene3D" id="3.40.50.2020">
    <property type="match status" value="2"/>
</dbReference>
<dbReference type="SMART" id="SM01400">
    <property type="entry name" value="Pribosyltran_N"/>
    <property type="match status" value="1"/>
</dbReference>
<keyword evidence="5 9" id="KW-0418">Kinase</keyword>
<dbReference type="SUPFAM" id="SSF53271">
    <property type="entry name" value="PRTase-like"/>
    <property type="match status" value="2"/>
</dbReference>
<dbReference type="InterPro" id="IPR000842">
    <property type="entry name" value="PRib_PP_synth_CS"/>
</dbReference>
<feature type="binding site" evidence="9">
    <location>
        <begin position="41"/>
        <end position="43"/>
    </location>
    <ligand>
        <name>ATP</name>
        <dbReference type="ChEBI" id="CHEBI:30616"/>
    </ligand>
</feature>
<keyword evidence="1 9" id="KW-0808">Transferase</keyword>
<name>A0ABV9JFD7_9LACT</name>
<dbReference type="Pfam" id="PF13793">
    <property type="entry name" value="Pribosyltran_N"/>
    <property type="match status" value="1"/>
</dbReference>
<feature type="binding site" evidence="9">
    <location>
        <position position="223"/>
    </location>
    <ligand>
        <name>D-ribose 5-phosphate</name>
        <dbReference type="ChEBI" id="CHEBI:78346"/>
    </ligand>
</feature>
<dbReference type="RefSeq" id="WP_244842516.1">
    <property type="nucleotide sequence ID" value="NZ_BOVQ01000002.1"/>
</dbReference>
<accession>A0ABV9JFD7</accession>
<sequence length="319" mass="35107">MVYSDSHLKLFALSSNPALAEKISQFTGVPLGKVTTKQFSDGEIMINMEESVRNRDVYVVQSTSCPVNDHLWELLIMIDACKRASARSVSIVMPYFGYARQDRTATSREPITAKLVADMLVKAGADRVLTLDLHAVQVQGFFDIPVDNLFTVPLFAHYYHDMGLEGDDVVVVAPKNSGIKRARSLAEYLESPIAIVDYEDDDKHRENGYVIGNVTGKKVILIDDILNTGVTFANAAAVVREAGAKEIYAVSSHGLFTTNAADILNKADIKEILVTDSVVTDHPKPDNVKYLSAAEYLASAILRIHEGRPVSPLFEHEKP</sequence>
<dbReference type="InterPro" id="IPR029057">
    <property type="entry name" value="PRTase-like"/>
</dbReference>
<comment type="subcellular location">
    <subcellularLocation>
        <location evidence="9">Cytoplasm</location>
    </subcellularLocation>
</comment>
<dbReference type="InterPro" id="IPR000836">
    <property type="entry name" value="PRTase_dom"/>
</dbReference>
<comment type="caution">
    <text evidence="9">Part of a set of proteins in which some residues (ACT_SITE, NP_BIND, REGION and BINDING) are not conserved.</text>
</comment>
<comment type="similarity">
    <text evidence="9">Belongs to the ribose-phosphate pyrophosphokinase family. Class I subfamily.</text>
</comment>
<dbReference type="PROSITE" id="PS00114">
    <property type="entry name" value="PRPP_SYNTHASE"/>
    <property type="match status" value="1"/>
</dbReference>
<dbReference type="PANTHER" id="PTHR10210:SF41">
    <property type="entry name" value="RIBOSE-PHOSPHATE PYROPHOSPHOKINASE 1, CHLOROPLASTIC"/>
    <property type="match status" value="1"/>
</dbReference>
<keyword evidence="6 9" id="KW-0067">ATP-binding</keyword>
<keyword evidence="4 9" id="KW-0547">Nucleotide-binding</keyword>
<keyword evidence="3 9" id="KW-0545">Nucleotide biosynthesis</keyword>
<dbReference type="CDD" id="cd06223">
    <property type="entry name" value="PRTases_typeI"/>
    <property type="match status" value="1"/>
</dbReference>
<comment type="function">
    <text evidence="9">Involved in the biosynthesis of the central metabolite phospho-alpha-D-ribosyl-1-pyrophosphate (PRPP) via the transfer of pyrophosphoryl group from ATP to 1-hydroxyl of ribose-5-phosphate (Rib-5-P).</text>
</comment>
<proteinExistence type="inferred from homology"/>
<dbReference type="InterPro" id="IPR037515">
    <property type="entry name" value="Rib-P_diPkinase_bac"/>
</dbReference>
<evidence type="ECO:0000313" key="12">
    <source>
        <dbReference type="Proteomes" id="UP001595987"/>
    </source>
</evidence>
<comment type="catalytic activity">
    <reaction evidence="8 9">
        <text>D-ribose 5-phosphate + ATP = 5-phospho-alpha-D-ribose 1-diphosphate + AMP + H(+)</text>
        <dbReference type="Rhea" id="RHEA:15609"/>
        <dbReference type="ChEBI" id="CHEBI:15378"/>
        <dbReference type="ChEBI" id="CHEBI:30616"/>
        <dbReference type="ChEBI" id="CHEBI:58017"/>
        <dbReference type="ChEBI" id="CHEBI:78346"/>
        <dbReference type="ChEBI" id="CHEBI:456215"/>
        <dbReference type="EC" id="2.7.6.1"/>
    </reaction>
</comment>
<dbReference type="NCBIfam" id="NF002686">
    <property type="entry name" value="PRK02458.1"/>
    <property type="match status" value="1"/>
</dbReference>
<comment type="caution">
    <text evidence="9">Lacks conserved residue(s) required for the propagation of feature annotation.</text>
</comment>
<evidence type="ECO:0000256" key="5">
    <source>
        <dbReference type="ARBA" id="ARBA00022777"/>
    </source>
</evidence>
<evidence type="ECO:0000256" key="4">
    <source>
        <dbReference type="ARBA" id="ARBA00022741"/>
    </source>
</evidence>
<protein>
    <recommendedName>
        <fullName evidence="9">Putative ribose-phosphate pyrophosphokinase</fullName>
        <shortName evidence="9">RPPK</shortName>
        <ecNumber evidence="9">2.7.6.1</ecNumber>
    </recommendedName>
    <alternativeName>
        <fullName evidence="9">5-phospho-D-ribosyl alpha-1-diphosphate synthase</fullName>
    </alternativeName>
    <alternativeName>
        <fullName evidence="9">Phosphoribosyl diphosphate synthase</fullName>
    </alternativeName>
    <alternativeName>
        <fullName evidence="9">Phosphoribosyl pyrophosphate synthase</fullName>
        <shortName evidence="9">P-Rib-PP synthase</shortName>
        <shortName evidence="9">PRPP synthase</shortName>
        <shortName evidence="9">PRPPase</shortName>
    </alternativeName>
</protein>
<feature type="domain" description="Ribose-phosphate pyrophosphokinase N-terminal" evidence="10">
    <location>
        <begin position="8"/>
        <end position="124"/>
    </location>
</feature>
<evidence type="ECO:0000256" key="9">
    <source>
        <dbReference type="HAMAP-Rule" id="MF_00583"/>
    </source>
</evidence>
<feature type="binding site" evidence="9">
    <location>
        <begin position="100"/>
        <end position="101"/>
    </location>
    <ligand>
        <name>ATP</name>
        <dbReference type="ChEBI" id="CHEBI:30616"/>
    </ligand>
</feature>
<dbReference type="PANTHER" id="PTHR10210">
    <property type="entry name" value="RIBOSE-PHOSPHATE DIPHOSPHOKINASE FAMILY MEMBER"/>
    <property type="match status" value="1"/>
</dbReference>
<dbReference type="InterPro" id="IPR005946">
    <property type="entry name" value="Rib-P_diPkinase"/>
</dbReference>
<feature type="binding site" evidence="9">
    <location>
        <begin position="227"/>
        <end position="231"/>
    </location>
    <ligand>
        <name>D-ribose 5-phosphate</name>
        <dbReference type="ChEBI" id="CHEBI:78346"/>
    </ligand>
</feature>
<dbReference type="EMBL" id="JBHSGD010000004">
    <property type="protein sequence ID" value="MFC4652105.1"/>
    <property type="molecule type" value="Genomic_DNA"/>
</dbReference>
<evidence type="ECO:0000256" key="8">
    <source>
        <dbReference type="ARBA" id="ARBA00049535"/>
    </source>
</evidence>
<comment type="pathway">
    <text evidence="9">Metabolic intermediate biosynthesis; 5-phospho-alpha-D-ribose 1-diphosphate biosynthesis; 5-phospho-alpha-D-ribose 1-diphosphate from D-ribose 5-phosphate (route I): step 1/1.</text>
</comment>
<dbReference type="NCBIfam" id="NF002320">
    <property type="entry name" value="PRK01259.1"/>
    <property type="match status" value="1"/>
</dbReference>
<evidence type="ECO:0000313" key="11">
    <source>
        <dbReference type="EMBL" id="MFC4652105.1"/>
    </source>
</evidence>
<dbReference type="NCBIfam" id="TIGR01251">
    <property type="entry name" value="ribP_PPkin"/>
    <property type="match status" value="1"/>
</dbReference>
<dbReference type="HAMAP" id="MF_00583_B">
    <property type="entry name" value="RibP_PPkinase_B"/>
    <property type="match status" value="1"/>
</dbReference>
<dbReference type="EC" id="2.7.6.1" evidence="9"/>
<dbReference type="GO" id="GO:0004749">
    <property type="term" value="F:ribose phosphate diphosphokinase activity"/>
    <property type="evidence" value="ECO:0007669"/>
    <property type="project" value="UniProtKB-EC"/>
</dbReference>
<evidence type="ECO:0000259" key="10">
    <source>
        <dbReference type="Pfam" id="PF13793"/>
    </source>
</evidence>
<evidence type="ECO:0000256" key="7">
    <source>
        <dbReference type="ARBA" id="ARBA00022842"/>
    </source>
</evidence>
<evidence type="ECO:0000256" key="1">
    <source>
        <dbReference type="ARBA" id="ARBA00022679"/>
    </source>
</evidence>
<evidence type="ECO:0000256" key="3">
    <source>
        <dbReference type="ARBA" id="ARBA00022727"/>
    </source>
</evidence>
<dbReference type="Proteomes" id="UP001595987">
    <property type="component" value="Unassembled WGS sequence"/>
</dbReference>
<keyword evidence="12" id="KW-1185">Reference proteome</keyword>
<evidence type="ECO:0000256" key="6">
    <source>
        <dbReference type="ARBA" id="ARBA00022840"/>
    </source>
</evidence>
<reference evidence="12" key="1">
    <citation type="journal article" date="2019" name="Int. J. Syst. Evol. Microbiol.">
        <title>The Global Catalogue of Microorganisms (GCM) 10K type strain sequencing project: providing services to taxonomists for standard genome sequencing and annotation.</title>
        <authorList>
            <consortium name="The Broad Institute Genomics Platform"/>
            <consortium name="The Broad Institute Genome Sequencing Center for Infectious Disease"/>
            <person name="Wu L."/>
            <person name="Ma J."/>
        </authorList>
    </citation>
    <scope>NUCLEOTIDE SEQUENCE [LARGE SCALE GENOMIC DNA]</scope>
    <source>
        <strain evidence="12">CCUG 63287</strain>
    </source>
</reference>